<keyword evidence="2" id="KW-1185">Reference proteome</keyword>
<accession>A0ACB9MZZ7</accession>
<comment type="caution">
    <text evidence="1">The sequence shown here is derived from an EMBL/GenBank/DDBJ whole genome shotgun (WGS) entry which is preliminary data.</text>
</comment>
<organism evidence="1 2">
    <name type="scientific">Bauhinia variegata</name>
    <name type="common">Purple orchid tree</name>
    <name type="synonym">Phanera variegata</name>
    <dbReference type="NCBI Taxonomy" id="167791"/>
    <lineage>
        <taxon>Eukaryota</taxon>
        <taxon>Viridiplantae</taxon>
        <taxon>Streptophyta</taxon>
        <taxon>Embryophyta</taxon>
        <taxon>Tracheophyta</taxon>
        <taxon>Spermatophyta</taxon>
        <taxon>Magnoliopsida</taxon>
        <taxon>eudicotyledons</taxon>
        <taxon>Gunneridae</taxon>
        <taxon>Pentapetalae</taxon>
        <taxon>rosids</taxon>
        <taxon>fabids</taxon>
        <taxon>Fabales</taxon>
        <taxon>Fabaceae</taxon>
        <taxon>Cercidoideae</taxon>
        <taxon>Cercideae</taxon>
        <taxon>Bauhiniinae</taxon>
        <taxon>Bauhinia</taxon>
    </lineage>
</organism>
<reference evidence="1 2" key="1">
    <citation type="journal article" date="2022" name="DNA Res.">
        <title>Chromosomal-level genome assembly of the orchid tree Bauhinia variegata (Leguminosae; Cercidoideae) supports the allotetraploid origin hypothesis of Bauhinia.</title>
        <authorList>
            <person name="Zhong Y."/>
            <person name="Chen Y."/>
            <person name="Zheng D."/>
            <person name="Pang J."/>
            <person name="Liu Y."/>
            <person name="Luo S."/>
            <person name="Meng S."/>
            <person name="Qian L."/>
            <person name="Wei D."/>
            <person name="Dai S."/>
            <person name="Zhou R."/>
        </authorList>
    </citation>
    <scope>NUCLEOTIDE SEQUENCE [LARGE SCALE GENOMIC DNA]</scope>
    <source>
        <strain evidence="1">BV-YZ2020</strain>
    </source>
</reference>
<dbReference type="Proteomes" id="UP000828941">
    <property type="component" value="Chromosome 8"/>
</dbReference>
<proteinExistence type="predicted"/>
<protein>
    <submittedName>
        <fullName evidence="1">Uncharacterized protein</fullName>
    </submittedName>
</protein>
<evidence type="ECO:0000313" key="2">
    <source>
        <dbReference type="Proteomes" id="UP000828941"/>
    </source>
</evidence>
<sequence length="143" mass="16281">MGNRVMDDTRGRQNYEAKEPYEFGDKAEDTREVMLYVPREDLDLTLSNLSDQSSASAFVVNAMDERAKTSHDGPEECQEVQEGAQGSLVSINKKREVESRPRREHEGESKKKKVESRPQKERKDKGPSRRQRLAAAVHHGRLG</sequence>
<evidence type="ECO:0000313" key="1">
    <source>
        <dbReference type="EMBL" id="KAI4329283.1"/>
    </source>
</evidence>
<gene>
    <name evidence="1" type="ORF">L6164_021565</name>
</gene>
<dbReference type="EMBL" id="CM039433">
    <property type="protein sequence ID" value="KAI4329283.1"/>
    <property type="molecule type" value="Genomic_DNA"/>
</dbReference>
<name>A0ACB9MZZ7_BAUVA</name>